<reference evidence="2" key="1">
    <citation type="submission" date="2022-03" db="EMBL/GenBank/DDBJ databases">
        <authorList>
            <person name="Lindestad O."/>
        </authorList>
    </citation>
    <scope>NUCLEOTIDE SEQUENCE</scope>
</reference>
<dbReference type="AlphaFoldDB" id="A0A8S4QWM4"/>
<gene>
    <name evidence="2" type="primary">jg21330</name>
    <name evidence="2" type="ORF">PAEG_LOCUS6974</name>
</gene>
<comment type="caution">
    <text evidence="2">The sequence shown here is derived from an EMBL/GenBank/DDBJ whole genome shotgun (WGS) entry which is preliminary data.</text>
</comment>
<evidence type="ECO:0000256" key="1">
    <source>
        <dbReference type="SAM" id="MobiDB-lite"/>
    </source>
</evidence>
<feature type="region of interest" description="Disordered" evidence="1">
    <location>
        <begin position="1"/>
        <end position="40"/>
    </location>
</feature>
<feature type="compositionally biased region" description="Polar residues" evidence="1">
    <location>
        <begin position="17"/>
        <end position="40"/>
    </location>
</feature>
<dbReference type="EMBL" id="CAKXAJ010020956">
    <property type="protein sequence ID" value="CAH2225560.1"/>
    <property type="molecule type" value="Genomic_DNA"/>
</dbReference>
<accession>A0A8S4QWM4</accession>
<evidence type="ECO:0000313" key="3">
    <source>
        <dbReference type="Proteomes" id="UP000838756"/>
    </source>
</evidence>
<proteinExistence type="predicted"/>
<name>A0A8S4QWM4_9NEOP</name>
<protein>
    <submittedName>
        <fullName evidence="2">Jg21330 protein</fullName>
    </submittedName>
</protein>
<evidence type="ECO:0000313" key="2">
    <source>
        <dbReference type="EMBL" id="CAH2225560.1"/>
    </source>
</evidence>
<keyword evidence="3" id="KW-1185">Reference proteome</keyword>
<dbReference type="Proteomes" id="UP000838756">
    <property type="component" value="Unassembled WGS sequence"/>
</dbReference>
<sequence>MESQMADSQRSDVLLATDNSNKDNALVTQTSASGSSQEVAGSNADMLVIAKRAPRHPPCLPLDLPASAADLASLSRVVRLLTTTAIKAVTEGKSLTAPNKSLS</sequence>
<organism evidence="2 3">
    <name type="scientific">Pararge aegeria aegeria</name>
    <dbReference type="NCBI Taxonomy" id="348720"/>
    <lineage>
        <taxon>Eukaryota</taxon>
        <taxon>Metazoa</taxon>
        <taxon>Ecdysozoa</taxon>
        <taxon>Arthropoda</taxon>
        <taxon>Hexapoda</taxon>
        <taxon>Insecta</taxon>
        <taxon>Pterygota</taxon>
        <taxon>Neoptera</taxon>
        <taxon>Endopterygota</taxon>
        <taxon>Lepidoptera</taxon>
        <taxon>Glossata</taxon>
        <taxon>Ditrysia</taxon>
        <taxon>Papilionoidea</taxon>
        <taxon>Nymphalidae</taxon>
        <taxon>Satyrinae</taxon>
        <taxon>Satyrini</taxon>
        <taxon>Parargina</taxon>
        <taxon>Pararge</taxon>
    </lineage>
</organism>